<dbReference type="Proteomes" id="UP000198588">
    <property type="component" value="Unassembled WGS sequence"/>
</dbReference>
<proteinExistence type="predicted"/>
<dbReference type="OrthoDB" id="8030915at2"/>
<sequence>MEGPLNSDFSAARVHLERAYYYLRGDDETSRAACDTLDLLIETVTEAQHMRPKAGVLEFPLSPARQAG</sequence>
<gene>
    <name evidence="1" type="ORF">SAMN02927914_04155</name>
</gene>
<evidence type="ECO:0000313" key="2">
    <source>
        <dbReference type="Proteomes" id="UP000198588"/>
    </source>
</evidence>
<name>A0A1G5Z3P6_9HYPH</name>
<dbReference type="AlphaFoldDB" id="A0A1G5Z3P6"/>
<reference evidence="1 2" key="1">
    <citation type="submission" date="2016-10" db="EMBL/GenBank/DDBJ databases">
        <authorList>
            <person name="de Groot N.N."/>
        </authorList>
    </citation>
    <scope>NUCLEOTIDE SEQUENCE [LARGE SCALE GENOMIC DNA]</scope>
    <source>
        <strain evidence="1 2">CGMCC 1.12097</strain>
    </source>
</reference>
<evidence type="ECO:0000313" key="1">
    <source>
        <dbReference type="EMBL" id="SDA89202.1"/>
    </source>
</evidence>
<protein>
    <submittedName>
        <fullName evidence="1">Uncharacterized protein</fullName>
    </submittedName>
</protein>
<dbReference type="EMBL" id="FMXM01000013">
    <property type="protein sequence ID" value="SDA89202.1"/>
    <property type="molecule type" value="Genomic_DNA"/>
</dbReference>
<organism evidence="1 2">
    <name type="scientific">Mesorhizobium qingshengii</name>
    <dbReference type="NCBI Taxonomy" id="1165689"/>
    <lineage>
        <taxon>Bacteria</taxon>
        <taxon>Pseudomonadati</taxon>
        <taxon>Pseudomonadota</taxon>
        <taxon>Alphaproteobacteria</taxon>
        <taxon>Hyphomicrobiales</taxon>
        <taxon>Phyllobacteriaceae</taxon>
        <taxon>Mesorhizobium</taxon>
    </lineage>
</organism>
<accession>A0A1G5Z3P6</accession>